<organismHost>
    <name type="scientific">Siniperca chuatsi</name>
    <name type="common">Mandarin fish</name>
    <dbReference type="NCBI Taxonomy" id="119488"/>
</organismHost>
<proteinExistence type="predicted"/>
<protein>
    <submittedName>
        <fullName evidence="2">ORF115L</fullName>
    </submittedName>
</protein>
<evidence type="ECO:0000256" key="1">
    <source>
        <dbReference type="SAM" id="MobiDB-lite"/>
    </source>
</evidence>
<feature type="region of interest" description="Disordered" evidence="1">
    <location>
        <begin position="1"/>
        <end position="51"/>
    </location>
</feature>
<dbReference type="Proteomes" id="UP000152407">
    <property type="component" value="Segment"/>
</dbReference>
<evidence type="ECO:0000313" key="3">
    <source>
        <dbReference type="Proteomes" id="UP000152407"/>
    </source>
</evidence>
<accession>A0A140G0V5</accession>
<dbReference type="KEGG" id="vg:935311"/>
<sequence>MRRTRHKASPLGSLQALLQTSHDHGSDGPAACGAHQSSDSGPYDDRHDAGQLQSARAICAPVPHLQDTVAA</sequence>
<dbReference type="GeneID" id="935311"/>
<organism evidence="2 3">
    <name type="scientific">Infectious spleen and kidney necrosis virus</name>
    <name type="common">ISKNV</name>
    <dbReference type="NCBI Taxonomy" id="180170"/>
    <lineage>
        <taxon>Viruses</taxon>
        <taxon>Varidnaviria</taxon>
        <taxon>Bamfordvirae</taxon>
        <taxon>Nucleocytoviricota</taxon>
        <taxon>Megaviricetes</taxon>
        <taxon>Pimascovirales</taxon>
        <taxon>Pimascovirales incertae sedis</taxon>
        <taxon>Iridoviridae</taxon>
        <taxon>Alphairidovirinae</taxon>
        <taxon>Megalocytivirus</taxon>
        <taxon>Megalocytivirus pagrus1</taxon>
    </lineage>
</organism>
<evidence type="ECO:0000313" key="2">
    <source>
        <dbReference type="EMBL" id="AMM04538.1"/>
    </source>
</evidence>
<dbReference type="EMBL" id="KT781098">
    <property type="protein sequence ID" value="AMM04538.1"/>
    <property type="molecule type" value="Genomic_DNA"/>
</dbReference>
<reference evidence="3" key="1">
    <citation type="submission" date="2015-09" db="EMBL/GenBank/DDBJ databases">
        <authorList>
            <person name="Wen C.-M."/>
            <person name="Hong J.-R."/>
        </authorList>
    </citation>
    <scope>NUCLEOTIDE SEQUENCE [LARGE SCALE GENOMIC DNA]</scope>
</reference>
<dbReference type="RefSeq" id="NP_612329.1">
    <property type="nucleotide sequence ID" value="NC_003494.1"/>
</dbReference>
<organismHost>
    <name type="scientific">Synchiropus splendidus</name>
    <name type="common">Mandarinfish</name>
    <name type="synonym">Callionymus splendidus</name>
    <dbReference type="NCBI Taxonomy" id="270530"/>
</organismHost>
<name>A0A140G0V5_ISKNV</name>